<reference evidence="2" key="2">
    <citation type="submission" date="2007-04" db="EMBL/GenBank/DDBJ databases">
        <title>Complete sequence of plasmid pRSPA01 of Rhodobacter sphaeroides ATCC 17025.</title>
        <authorList>
            <consortium name="US DOE Joint Genome Institute"/>
            <person name="Copeland A."/>
            <person name="Lucas S."/>
            <person name="Lapidus A."/>
            <person name="Barry K."/>
            <person name="Detter J.C."/>
            <person name="Glavina del Rio T."/>
            <person name="Hammon N."/>
            <person name="Israni S."/>
            <person name="Dalin E."/>
            <person name="Tice H."/>
            <person name="Pitluck S."/>
            <person name="Chertkov O."/>
            <person name="Brettin T."/>
            <person name="Bruce D."/>
            <person name="Han C."/>
            <person name="Schmutz J."/>
            <person name="Larimer F."/>
            <person name="Land M."/>
            <person name="Hauser L."/>
            <person name="Kyrpides N."/>
            <person name="Kim E."/>
            <person name="Richardson P."/>
            <person name="Mackenzie C."/>
            <person name="Choudhary M."/>
            <person name="Donohue T.J."/>
            <person name="Kaplan S."/>
        </authorList>
    </citation>
    <scope>NUCLEOTIDE SEQUENCE [LARGE SCALE GENOMIC DNA]</scope>
    <source>
        <strain evidence="2">ATCC 17025</strain>
        <plasmid evidence="2">pRSPA01</plasmid>
    </source>
</reference>
<dbReference type="NCBIfam" id="NF047595">
    <property type="entry name" value="IS66_ISRel24_TnpA"/>
    <property type="match status" value="1"/>
</dbReference>
<dbReference type="GO" id="GO:0006313">
    <property type="term" value="P:DNA transposition"/>
    <property type="evidence" value="ECO:0007669"/>
    <property type="project" value="InterPro"/>
</dbReference>
<dbReference type="KEGG" id="rsq:Rsph17025_3504"/>
<dbReference type="InterPro" id="IPR010921">
    <property type="entry name" value="Trp_repressor/repl_initiator"/>
</dbReference>
<dbReference type="BioCyc" id="RSPH349102:G1G8M-3610-MONOMER"/>
<reference evidence="1" key="1">
    <citation type="submission" date="2007-04" db="EMBL/GenBank/DDBJ databases">
        <title>Complete sequence of chromosome of Rhodobacter sphaeroides ATCC 17025.</title>
        <authorList>
            <consortium name="US DOE Joint Genome Institute"/>
            <person name="Copeland A."/>
            <person name="Lucas S."/>
            <person name="Lapidus A."/>
            <person name="Barry K."/>
            <person name="Detter J.C."/>
            <person name="Glavina del Rio T."/>
            <person name="Hammon N."/>
            <person name="Israni S."/>
            <person name="Dalin E."/>
            <person name="Tice H."/>
            <person name="Pitluck S."/>
            <person name="Chertkov O."/>
            <person name="Brettin T."/>
            <person name="Bruce D."/>
            <person name="Han C."/>
            <person name="Schmutz J."/>
            <person name="Larimer F."/>
            <person name="Land M."/>
            <person name="Hauser L."/>
            <person name="Kyrpides N."/>
            <person name="Kim E."/>
            <person name="Richardson P."/>
            <person name="Mackenzie C."/>
            <person name="Choudhary M."/>
            <person name="Donohue T.J."/>
            <person name="Kaplan S."/>
        </authorList>
    </citation>
    <scope>NUCLEOTIDE SEQUENCE [LARGE SCALE GENOMIC DNA]</scope>
    <source>
        <strain evidence="1">ATCC 17025</strain>
    </source>
</reference>
<name>A4WR23_CERS5</name>
<dbReference type="eggNOG" id="COG2963">
    <property type="taxonomic scope" value="Bacteria"/>
</dbReference>
<dbReference type="BioCyc" id="RSPH349102:G1G8M-959-MONOMER"/>
<geneLocation type="plasmid" evidence="2">
    <name>pRSPA01</name>
</geneLocation>
<sequence>MGGASLVLRVQKEATMPDGGEGFDGRIEVIRRTRGYRRWPDEVKARIVAESFRPGVRVAEVARRHGVLAHQLSAWRRQARKGLLALPEDAVEGLEAAFVPLTVEPECGAGLDGLSGVVTIEIGAVILRVPGNVPAERAAALVRALQEAP</sequence>
<organism evidence="1">
    <name type="scientific">Cereibacter sphaeroides (strain ATCC 17025 / ATH 2.4.3)</name>
    <name type="common">Rhodobacter sphaeroides</name>
    <dbReference type="NCBI Taxonomy" id="349102"/>
    <lineage>
        <taxon>Bacteria</taxon>
        <taxon>Pseudomonadati</taxon>
        <taxon>Pseudomonadota</taxon>
        <taxon>Alphaproteobacteria</taxon>
        <taxon>Rhodobacterales</taxon>
        <taxon>Paracoccaceae</taxon>
        <taxon>Cereibacter</taxon>
    </lineage>
</organism>
<dbReference type="PANTHER" id="PTHR37936">
    <property type="entry name" value="TRANSPOSASE INSC FOR INSERTION ELEMENT IS2A-RELATED"/>
    <property type="match status" value="1"/>
</dbReference>
<dbReference type="KEGG" id="rsq:Rsph17025_0935"/>
<dbReference type="HOGENOM" id="CLU_113764_1_1_5"/>
<gene>
    <name evidence="1" type="ordered locus">Rsph17025_0935</name>
    <name evidence="2" type="ordered locus">Rsph17025_3504</name>
</gene>
<dbReference type="EMBL" id="CP000661">
    <property type="protein sequence ID" value="ABP69837.1"/>
    <property type="molecule type" value="Genomic_DNA"/>
</dbReference>
<dbReference type="EMBL" id="CP000662">
    <property type="protein sequence ID" value="ABP72376.1"/>
    <property type="molecule type" value="Genomic_DNA"/>
</dbReference>
<dbReference type="GO" id="GO:0004803">
    <property type="term" value="F:transposase activity"/>
    <property type="evidence" value="ECO:0007669"/>
    <property type="project" value="InterPro"/>
</dbReference>
<evidence type="ECO:0000313" key="2">
    <source>
        <dbReference type="EMBL" id="ABP72376.1"/>
    </source>
</evidence>
<evidence type="ECO:0000313" key="1">
    <source>
        <dbReference type="EMBL" id="ABP69837.1"/>
    </source>
</evidence>
<dbReference type="AlphaFoldDB" id="A4WR23"/>
<dbReference type="SUPFAM" id="SSF48295">
    <property type="entry name" value="TrpR-like"/>
    <property type="match status" value="1"/>
</dbReference>
<dbReference type="Pfam" id="PF01527">
    <property type="entry name" value="HTH_Tnp_1"/>
    <property type="match status" value="1"/>
</dbReference>
<dbReference type="GO" id="GO:0043565">
    <property type="term" value="F:sequence-specific DNA binding"/>
    <property type="evidence" value="ECO:0007669"/>
    <property type="project" value="InterPro"/>
</dbReference>
<accession>A4WR23</accession>
<protein>
    <submittedName>
        <fullName evidence="1">Transposase IS3/IS911 family protein</fullName>
    </submittedName>
</protein>
<dbReference type="PANTHER" id="PTHR37936:SF3">
    <property type="entry name" value="TRANSPOSASE INSC FOR INSERTION ELEMENT IS2A-RELATED"/>
    <property type="match status" value="1"/>
</dbReference>
<dbReference type="InterPro" id="IPR002514">
    <property type="entry name" value="Transposase_8"/>
</dbReference>
<keyword evidence="2" id="KW-0614">Plasmid</keyword>
<proteinExistence type="predicted"/>
<dbReference type="STRING" id="349102.Rsph17025_0935"/>